<sequence length="494" mass="52173">MSASSSAAASPHSGTRRNAPSSITSSSRPLNASEPRRDPYPFSFTRSFRANPSSTSLVPSTAEGRPIPVDDSTAEHRTSALREINSHYPSRHRYAKSTGAQSSTYSEPVIVRSYHPPVPSRPPASTRSGGIFQGGVLSGSDAGRTGTGISRGLPFASKVASAGNGMLSTMARARTKRVAADVHAEARLPPVEAFSFKSFMANLESQAGSNDINADLDRIAEICARSRYSLSNQYEVHYAPHGSGTSFLSGSQQHQELPGPTLQAVSSDDERNMGPQRKRRHAARRNSRAMGTLETIMSSSRSSDEDKTKKKSASEIADEVRGRAVRKEPGHSSPSASSRGTSDDPDTPEAEASAKHHARRASGSLALIDGSKQSLPAGDGSNRRASATGLLSELALPQASTSQLELRTTEQAHESAHDGKHKTTPAPPADGNAPPVKGSISSVQDDGTGSRFMAALSSWVAWGQSGKQEGRAEGSLRHLLKTTDFKAKGANKAA</sequence>
<evidence type="ECO:0000256" key="1">
    <source>
        <dbReference type="SAM" id="MobiDB-lite"/>
    </source>
</evidence>
<feature type="region of interest" description="Disordered" evidence="1">
    <location>
        <begin position="245"/>
        <end position="447"/>
    </location>
</feature>
<dbReference type="Proteomes" id="UP001163105">
    <property type="component" value="Unassembled WGS sequence"/>
</dbReference>
<feature type="region of interest" description="Disordered" evidence="1">
    <location>
        <begin position="86"/>
        <end position="143"/>
    </location>
</feature>
<name>A0AB34FJK7_9HYPO</name>
<comment type="caution">
    <text evidence="2">The sequence shown here is derived from an EMBL/GenBank/DDBJ whole genome shotgun (WGS) entry which is preliminary data.</text>
</comment>
<gene>
    <name evidence="2" type="ORF">O9K51_09057</name>
</gene>
<feature type="compositionally biased region" description="Low complexity" evidence="1">
    <location>
        <begin position="1"/>
        <end position="10"/>
    </location>
</feature>
<feature type="region of interest" description="Disordered" evidence="1">
    <location>
        <begin position="1"/>
        <end position="74"/>
    </location>
</feature>
<feature type="compositionally biased region" description="Basic and acidic residues" evidence="1">
    <location>
        <begin position="407"/>
        <end position="418"/>
    </location>
</feature>
<evidence type="ECO:0000313" key="2">
    <source>
        <dbReference type="EMBL" id="KAJ6438465.1"/>
    </source>
</evidence>
<reference evidence="2" key="1">
    <citation type="submission" date="2023-01" db="EMBL/GenBank/DDBJ databases">
        <title>The growth and conidiation of Purpureocillium lavendulum are regulated by nitrogen source and histone H3K14 acetylation.</title>
        <authorList>
            <person name="Tang P."/>
            <person name="Han J."/>
            <person name="Zhang C."/>
            <person name="Tang P."/>
            <person name="Qi F."/>
            <person name="Zhang K."/>
            <person name="Liang L."/>
        </authorList>
    </citation>
    <scope>NUCLEOTIDE SEQUENCE</scope>
    <source>
        <strain evidence="2">YMF1.00683</strain>
    </source>
</reference>
<proteinExistence type="predicted"/>
<evidence type="ECO:0000313" key="3">
    <source>
        <dbReference type="Proteomes" id="UP001163105"/>
    </source>
</evidence>
<feature type="compositionally biased region" description="Basic and acidic residues" evidence="1">
    <location>
        <begin position="318"/>
        <end position="330"/>
    </location>
</feature>
<keyword evidence="3" id="KW-1185">Reference proteome</keyword>
<dbReference type="EMBL" id="JAQHRD010000008">
    <property type="protein sequence ID" value="KAJ6438465.1"/>
    <property type="molecule type" value="Genomic_DNA"/>
</dbReference>
<accession>A0AB34FJK7</accession>
<feature type="compositionally biased region" description="Polar residues" evidence="1">
    <location>
        <begin position="245"/>
        <end position="255"/>
    </location>
</feature>
<organism evidence="2 3">
    <name type="scientific">Purpureocillium lavendulum</name>
    <dbReference type="NCBI Taxonomy" id="1247861"/>
    <lineage>
        <taxon>Eukaryota</taxon>
        <taxon>Fungi</taxon>
        <taxon>Dikarya</taxon>
        <taxon>Ascomycota</taxon>
        <taxon>Pezizomycotina</taxon>
        <taxon>Sordariomycetes</taxon>
        <taxon>Hypocreomycetidae</taxon>
        <taxon>Hypocreales</taxon>
        <taxon>Ophiocordycipitaceae</taxon>
        <taxon>Purpureocillium</taxon>
    </lineage>
</organism>
<feature type="compositionally biased region" description="Basic residues" evidence="1">
    <location>
        <begin position="276"/>
        <end position="287"/>
    </location>
</feature>
<protein>
    <submittedName>
        <fullName evidence="2">Small secreted protein</fullName>
    </submittedName>
</protein>
<dbReference type="AlphaFoldDB" id="A0AB34FJK7"/>
<feature type="compositionally biased region" description="Polar residues" evidence="1">
    <location>
        <begin position="12"/>
        <end position="30"/>
    </location>
</feature>
<feature type="compositionally biased region" description="Polar residues" evidence="1">
    <location>
        <begin position="44"/>
        <end position="59"/>
    </location>
</feature>